<evidence type="ECO:0000313" key="3">
    <source>
        <dbReference type="Proteomes" id="UP000799766"/>
    </source>
</evidence>
<accession>A0A6A6P5S3</accession>
<dbReference type="Proteomes" id="UP000799766">
    <property type="component" value="Unassembled WGS sequence"/>
</dbReference>
<organism evidence="2 3">
    <name type="scientific">Lineolata rhizophorae</name>
    <dbReference type="NCBI Taxonomy" id="578093"/>
    <lineage>
        <taxon>Eukaryota</taxon>
        <taxon>Fungi</taxon>
        <taxon>Dikarya</taxon>
        <taxon>Ascomycota</taxon>
        <taxon>Pezizomycotina</taxon>
        <taxon>Dothideomycetes</taxon>
        <taxon>Dothideomycetes incertae sedis</taxon>
        <taxon>Lineolatales</taxon>
        <taxon>Lineolataceae</taxon>
        <taxon>Lineolata</taxon>
    </lineage>
</organism>
<protein>
    <submittedName>
        <fullName evidence="2">Uncharacterized protein</fullName>
    </submittedName>
</protein>
<evidence type="ECO:0000256" key="1">
    <source>
        <dbReference type="SAM" id="MobiDB-lite"/>
    </source>
</evidence>
<feature type="region of interest" description="Disordered" evidence="1">
    <location>
        <begin position="1"/>
        <end position="165"/>
    </location>
</feature>
<keyword evidence="3" id="KW-1185">Reference proteome</keyword>
<feature type="compositionally biased region" description="Polar residues" evidence="1">
    <location>
        <begin position="8"/>
        <end position="20"/>
    </location>
</feature>
<name>A0A6A6P5S3_9PEZI</name>
<gene>
    <name evidence="2" type="ORF">BDY21DRAFT_188912</name>
</gene>
<proteinExistence type="predicted"/>
<feature type="compositionally biased region" description="Basic and acidic residues" evidence="1">
    <location>
        <begin position="39"/>
        <end position="50"/>
    </location>
</feature>
<feature type="compositionally biased region" description="Basic residues" evidence="1">
    <location>
        <begin position="28"/>
        <end position="38"/>
    </location>
</feature>
<reference evidence="2" key="1">
    <citation type="journal article" date="2020" name="Stud. Mycol.">
        <title>101 Dothideomycetes genomes: a test case for predicting lifestyles and emergence of pathogens.</title>
        <authorList>
            <person name="Haridas S."/>
            <person name="Albert R."/>
            <person name="Binder M."/>
            <person name="Bloem J."/>
            <person name="Labutti K."/>
            <person name="Salamov A."/>
            <person name="Andreopoulos B."/>
            <person name="Baker S."/>
            <person name="Barry K."/>
            <person name="Bills G."/>
            <person name="Bluhm B."/>
            <person name="Cannon C."/>
            <person name="Castanera R."/>
            <person name="Culley D."/>
            <person name="Daum C."/>
            <person name="Ezra D."/>
            <person name="Gonzalez J."/>
            <person name="Henrissat B."/>
            <person name="Kuo A."/>
            <person name="Liang C."/>
            <person name="Lipzen A."/>
            <person name="Lutzoni F."/>
            <person name="Magnuson J."/>
            <person name="Mondo S."/>
            <person name="Nolan M."/>
            <person name="Ohm R."/>
            <person name="Pangilinan J."/>
            <person name="Park H.-J."/>
            <person name="Ramirez L."/>
            <person name="Alfaro M."/>
            <person name="Sun H."/>
            <person name="Tritt A."/>
            <person name="Yoshinaga Y."/>
            <person name="Zwiers L.-H."/>
            <person name="Turgeon B."/>
            <person name="Goodwin S."/>
            <person name="Spatafora J."/>
            <person name="Crous P."/>
            <person name="Grigoriev I."/>
        </authorList>
    </citation>
    <scope>NUCLEOTIDE SEQUENCE</scope>
    <source>
        <strain evidence="2">ATCC 16933</strain>
    </source>
</reference>
<evidence type="ECO:0000313" key="2">
    <source>
        <dbReference type="EMBL" id="KAF2459340.1"/>
    </source>
</evidence>
<dbReference type="AlphaFoldDB" id="A0A6A6P5S3"/>
<dbReference type="EMBL" id="MU001675">
    <property type="protein sequence ID" value="KAF2459340.1"/>
    <property type="molecule type" value="Genomic_DNA"/>
</dbReference>
<sequence>MVVVELTYTKSASTGRPRSNSRSEVRKRSTCRPGKGRAKHDATHSQPEPRRKGRNRRKSVEQAGQEMWKQKRIGYNCWGDGLSRGPGTLSANKRKAPPRVTKGHPLPATSRSGPSSRHPMLARSHHFAATRASAATERNQVPPRRRTTPPPPKPGVSRARTGSWPSGFAAADPIAWAFGLKPL</sequence>